<proteinExistence type="predicted"/>
<dbReference type="Proteomes" id="UP000215509">
    <property type="component" value="Unassembled WGS sequence"/>
</dbReference>
<dbReference type="EMBL" id="NMQW01000037">
    <property type="protein sequence ID" value="OXM83862.1"/>
    <property type="molecule type" value="Genomic_DNA"/>
</dbReference>
<dbReference type="GO" id="GO:0016740">
    <property type="term" value="F:transferase activity"/>
    <property type="evidence" value="ECO:0007669"/>
    <property type="project" value="UniProtKB-KW"/>
</dbReference>
<gene>
    <name evidence="1" type="ORF">CF651_23410</name>
</gene>
<keyword evidence="2" id="KW-1185">Reference proteome</keyword>
<dbReference type="OrthoDB" id="1493937at2"/>
<accession>A0A229UKE3</accession>
<evidence type="ECO:0000313" key="1">
    <source>
        <dbReference type="EMBL" id="OXM83862.1"/>
    </source>
</evidence>
<keyword evidence="1" id="KW-0808">Transferase</keyword>
<dbReference type="SUPFAM" id="SSF53756">
    <property type="entry name" value="UDP-Glycosyltransferase/glycogen phosphorylase"/>
    <property type="match status" value="1"/>
</dbReference>
<dbReference type="AlphaFoldDB" id="A0A229UKE3"/>
<reference evidence="1 2" key="1">
    <citation type="submission" date="2017-07" db="EMBL/GenBank/DDBJ databases">
        <title>Genome sequencing and assembly of Paenibacillus rigui.</title>
        <authorList>
            <person name="Mayilraj S."/>
        </authorList>
    </citation>
    <scope>NUCLEOTIDE SEQUENCE [LARGE SCALE GENOMIC DNA]</scope>
    <source>
        <strain evidence="1 2">JCM 16352</strain>
    </source>
</reference>
<protein>
    <submittedName>
        <fullName evidence="1">UDP-glucuronosyltransferase</fullName>
    </submittedName>
</protein>
<evidence type="ECO:0000313" key="2">
    <source>
        <dbReference type="Proteomes" id="UP000215509"/>
    </source>
</evidence>
<name>A0A229UKE3_9BACL</name>
<organism evidence="1 2">
    <name type="scientific">Paenibacillus rigui</name>
    <dbReference type="NCBI Taxonomy" id="554312"/>
    <lineage>
        <taxon>Bacteria</taxon>
        <taxon>Bacillati</taxon>
        <taxon>Bacillota</taxon>
        <taxon>Bacilli</taxon>
        <taxon>Bacillales</taxon>
        <taxon>Paenibacillaceae</taxon>
        <taxon>Paenibacillus</taxon>
    </lineage>
</organism>
<comment type="caution">
    <text evidence="1">The sequence shown here is derived from an EMBL/GenBank/DDBJ whole genome shotgun (WGS) entry which is preliminary data.</text>
</comment>
<dbReference type="Gene3D" id="3.40.50.2000">
    <property type="entry name" value="Glycogen Phosphorylase B"/>
    <property type="match status" value="1"/>
</dbReference>
<sequence>MNEAPITILCSGFGLGFYNPGLIISYQLRQKQIPTEVFVFESFVQQEKQDKILDSKKAYHDNFSLALVATKIPKDIRDSIDFDQVDLLLEAWAQEGRHHFIALSGHWVYILDLYRAKLKEGHHPENNEGHPEVKVDLLYVDSDLSPSWKGLKKFNPNYNMPYNDVWLYHSLSSEISCFIPVGEEAVIPLKDRHHRYVIHGGGWGMGTYQGKIPELYEQGFQLDIVAYEWEETLQPKPGARYFMNDPAWTAWRKGPSGEHDLPLFAEIQPSEAPEYTNKESHHGLYDVIRQAKAIVSKPGAGTLMDSLSSGTPVIILEPFGTHEKRNGELWVLKGFGIYYEDWKETGFSEQVLHELHLNLLRQRSITPSYTEVFIENHPLLKQGRSVHADKH</sequence>